<dbReference type="InterPro" id="IPR037522">
    <property type="entry name" value="HD_GYP_dom"/>
</dbReference>
<gene>
    <name evidence="2" type="ORF">LEA_08578</name>
</gene>
<dbReference type="PANTHER" id="PTHR43155:SF2">
    <property type="entry name" value="CYCLIC DI-GMP PHOSPHODIESTERASE PA4108"/>
    <property type="match status" value="1"/>
</dbReference>
<organism evidence="2">
    <name type="scientific">human gut metagenome</name>
    <dbReference type="NCBI Taxonomy" id="408170"/>
    <lineage>
        <taxon>unclassified sequences</taxon>
        <taxon>metagenomes</taxon>
        <taxon>organismal metagenomes</taxon>
    </lineage>
</organism>
<sequence>DEEWISDEVKKIILYHHERLDGSGFPLRLKEAEIPLFCQIVAVCDAFDEMICGIAQRRSRVYEAVEYLKSFKNVKYNGKIVDAFLSFTAVYPAGSHVLTNDGEEAIVVSQNKDFQDRPIIRIIRDKDGRKLQEERIVDLVKVLNVYIEKGLE</sequence>
<feature type="non-terminal residue" evidence="2">
    <location>
        <position position="1"/>
    </location>
</feature>
<dbReference type="InterPro" id="IPR003607">
    <property type="entry name" value="HD/PDEase_dom"/>
</dbReference>
<accession>K1T6T8</accession>
<dbReference type="CDD" id="cd00077">
    <property type="entry name" value="HDc"/>
    <property type="match status" value="1"/>
</dbReference>
<protein>
    <submittedName>
        <fullName evidence="2">Metal dependent phosphohydrolase</fullName>
    </submittedName>
</protein>
<dbReference type="AlphaFoldDB" id="K1T6T8"/>
<dbReference type="GO" id="GO:0016787">
    <property type="term" value="F:hydrolase activity"/>
    <property type="evidence" value="ECO:0007669"/>
    <property type="project" value="UniProtKB-KW"/>
</dbReference>
<feature type="domain" description="HD-GYP" evidence="1">
    <location>
        <begin position="1"/>
        <end position="100"/>
    </location>
</feature>
<evidence type="ECO:0000259" key="1">
    <source>
        <dbReference type="PROSITE" id="PS51832"/>
    </source>
</evidence>
<proteinExistence type="predicted"/>
<dbReference type="EMBL" id="AJWY01005721">
    <property type="protein sequence ID" value="EKC68862.1"/>
    <property type="molecule type" value="Genomic_DNA"/>
</dbReference>
<dbReference type="Pfam" id="PF13487">
    <property type="entry name" value="HD_5"/>
    <property type="match status" value="1"/>
</dbReference>
<keyword evidence="2" id="KW-0378">Hydrolase</keyword>
<dbReference type="PANTHER" id="PTHR43155">
    <property type="entry name" value="CYCLIC DI-GMP PHOSPHODIESTERASE PA4108-RELATED"/>
    <property type="match status" value="1"/>
</dbReference>
<reference evidence="2" key="1">
    <citation type="journal article" date="2013" name="Environ. Microbiol.">
        <title>Microbiota from the distal guts of lean and obese adolescents exhibit partial functional redundancy besides clear differences in community structure.</title>
        <authorList>
            <person name="Ferrer M."/>
            <person name="Ruiz A."/>
            <person name="Lanza F."/>
            <person name="Haange S.B."/>
            <person name="Oberbach A."/>
            <person name="Till H."/>
            <person name="Bargiela R."/>
            <person name="Campoy C."/>
            <person name="Segura M.T."/>
            <person name="Richter M."/>
            <person name="von Bergen M."/>
            <person name="Seifert J."/>
            <person name="Suarez A."/>
        </authorList>
    </citation>
    <scope>NUCLEOTIDE SEQUENCE</scope>
</reference>
<dbReference type="PROSITE" id="PS51832">
    <property type="entry name" value="HD_GYP"/>
    <property type="match status" value="1"/>
</dbReference>
<comment type="caution">
    <text evidence="2">The sequence shown here is derived from an EMBL/GenBank/DDBJ whole genome shotgun (WGS) entry which is preliminary data.</text>
</comment>
<evidence type="ECO:0000313" key="2">
    <source>
        <dbReference type="EMBL" id="EKC68862.1"/>
    </source>
</evidence>
<dbReference type="Gene3D" id="1.10.3210.10">
    <property type="entry name" value="Hypothetical protein af1432"/>
    <property type="match status" value="1"/>
</dbReference>
<dbReference type="SUPFAM" id="SSF109604">
    <property type="entry name" value="HD-domain/PDEase-like"/>
    <property type="match status" value="1"/>
</dbReference>
<name>K1T6T8_9ZZZZ</name>